<dbReference type="RefSeq" id="WP_186869250.1">
    <property type="nucleotide sequence ID" value="NZ_JACOOL010000004.1"/>
</dbReference>
<name>A0A923RHF8_9BACI</name>
<feature type="transmembrane region" description="Helical" evidence="5">
    <location>
        <begin position="396"/>
        <end position="414"/>
    </location>
</feature>
<evidence type="ECO:0000256" key="4">
    <source>
        <dbReference type="ARBA" id="ARBA00023136"/>
    </source>
</evidence>
<keyword evidence="4 5" id="KW-0472">Membrane</keyword>
<evidence type="ECO:0000256" key="3">
    <source>
        <dbReference type="ARBA" id="ARBA00022989"/>
    </source>
</evidence>
<dbReference type="PANTHER" id="PTHR43027">
    <property type="entry name" value="DOXORUBICIN RESISTANCE ABC TRANSPORTER PERMEASE PROTEIN DRRC-RELATED"/>
    <property type="match status" value="1"/>
</dbReference>
<keyword evidence="8" id="KW-1185">Reference proteome</keyword>
<dbReference type="Pfam" id="PF12698">
    <property type="entry name" value="ABC2_membrane_3"/>
    <property type="match status" value="1"/>
</dbReference>
<reference evidence="7" key="1">
    <citation type="submission" date="2020-08" db="EMBL/GenBank/DDBJ databases">
        <title>Genome public.</title>
        <authorList>
            <person name="Liu C."/>
            <person name="Sun Q."/>
        </authorList>
    </citation>
    <scope>NUCLEOTIDE SEQUENCE</scope>
    <source>
        <strain evidence="7">BX22</strain>
    </source>
</reference>
<dbReference type="EMBL" id="JACOOL010000004">
    <property type="protein sequence ID" value="MBC5636545.1"/>
    <property type="molecule type" value="Genomic_DNA"/>
</dbReference>
<dbReference type="AlphaFoldDB" id="A0A923RHF8"/>
<evidence type="ECO:0000259" key="6">
    <source>
        <dbReference type="Pfam" id="PF12698"/>
    </source>
</evidence>
<comment type="subcellular location">
    <subcellularLocation>
        <location evidence="1">Membrane</location>
        <topology evidence="1">Multi-pass membrane protein</topology>
    </subcellularLocation>
</comment>
<organism evidence="7 8">
    <name type="scientific">Ornithinibacillus hominis</name>
    <dbReference type="NCBI Taxonomy" id="2763055"/>
    <lineage>
        <taxon>Bacteria</taxon>
        <taxon>Bacillati</taxon>
        <taxon>Bacillota</taxon>
        <taxon>Bacilli</taxon>
        <taxon>Bacillales</taxon>
        <taxon>Bacillaceae</taxon>
        <taxon>Ornithinibacillus</taxon>
    </lineage>
</organism>
<evidence type="ECO:0000313" key="7">
    <source>
        <dbReference type="EMBL" id="MBC5636545.1"/>
    </source>
</evidence>
<comment type="caution">
    <text evidence="7">The sequence shown here is derived from an EMBL/GenBank/DDBJ whole genome shotgun (WGS) entry which is preliminary data.</text>
</comment>
<dbReference type="GO" id="GO:0140359">
    <property type="term" value="F:ABC-type transporter activity"/>
    <property type="evidence" value="ECO:0007669"/>
    <property type="project" value="InterPro"/>
</dbReference>
<dbReference type="Proteomes" id="UP000637359">
    <property type="component" value="Unassembled WGS sequence"/>
</dbReference>
<feature type="domain" description="ABC-2 type transporter transmembrane" evidence="6">
    <location>
        <begin position="21"/>
        <end position="412"/>
    </location>
</feature>
<evidence type="ECO:0000313" key="8">
    <source>
        <dbReference type="Proteomes" id="UP000637359"/>
    </source>
</evidence>
<gene>
    <name evidence="7" type="ORF">H8S33_06875</name>
</gene>
<dbReference type="GO" id="GO:0016020">
    <property type="term" value="C:membrane"/>
    <property type="evidence" value="ECO:0007669"/>
    <property type="project" value="UniProtKB-SubCell"/>
</dbReference>
<dbReference type="InterPro" id="IPR052902">
    <property type="entry name" value="ABC-2_transporter"/>
</dbReference>
<feature type="transmembrane region" description="Helical" evidence="5">
    <location>
        <begin position="335"/>
        <end position="355"/>
    </location>
</feature>
<evidence type="ECO:0000256" key="2">
    <source>
        <dbReference type="ARBA" id="ARBA00022692"/>
    </source>
</evidence>
<feature type="transmembrane region" description="Helical" evidence="5">
    <location>
        <begin position="224"/>
        <end position="247"/>
    </location>
</feature>
<evidence type="ECO:0000256" key="1">
    <source>
        <dbReference type="ARBA" id="ARBA00004141"/>
    </source>
</evidence>
<protein>
    <submittedName>
        <fullName evidence="7">ABC transporter permease</fullName>
    </submittedName>
</protein>
<proteinExistence type="predicted"/>
<feature type="transmembrane region" description="Helical" evidence="5">
    <location>
        <begin position="20"/>
        <end position="42"/>
    </location>
</feature>
<keyword evidence="3 5" id="KW-1133">Transmembrane helix</keyword>
<sequence>MLWNIIKKQGLIILRNPQELLLLLALPVLLITILSTALGNWINGESQPITLQVAFLEHEAEEVQVERFLQDMEKVLPPDVLEQIRTNIDHMAPINLLKESVLENETVQEFIKVEYINPSERERVLADDSYTSLIEVPENFTYDTLSNLIGNKDEQPAFLIIQNEGHQSGVSIIHRILQQFQEQMTLGKFVEDNQLDMETLQLDEESIKSEIVTINEKEPVTSQAYYTLGMVLMNVLFIASAIGSIAYNEKRMHVLDRIIVANVSRWVYFLGIWISGTMFAFIQAIIIFTFSRFVFGVTWPGLTGFLLVTLAFSLAVGGVAVLLVSLSFRGNSESIIHIFSGIIVTVFAVLGGSFAPVGEFSKTIQFIGNLTPNGASMTAYLTILRGEELGAIGNQLIYLVCFGLAVVVIAILCFPKRGVSS</sequence>
<feature type="transmembrane region" description="Helical" evidence="5">
    <location>
        <begin position="302"/>
        <end position="323"/>
    </location>
</feature>
<dbReference type="PANTHER" id="PTHR43027:SF1">
    <property type="entry name" value="DOXORUBICIN RESISTANCE ABC TRANSPORTER PERMEASE PROTEIN DRRC-RELATED"/>
    <property type="match status" value="1"/>
</dbReference>
<keyword evidence="2 5" id="KW-0812">Transmembrane</keyword>
<evidence type="ECO:0000256" key="5">
    <source>
        <dbReference type="SAM" id="Phobius"/>
    </source>
</evidence>
<accession>A0A923RHF8</accession>
<dbReference type="InterPro" id="IPR013525">
    <property type="entry name" value="ABC2_TM"/>
</dbReference>
<feature type="transmembrane region" description="Helical" evidence="5">
    <location>
        <begin position="267"/>
        <end position="290"/>
    </location>
</feature>